<keyword evidence="3" id="KW-1185">Reference proteome</keyword>
<dbReference type="Pfam" id="PF00106">
    <property type="entry name" value="adh_short"/>
    <property type="match status" value="1"/>
</dbReference>
<dbReference type="Gene3D" id="3.40.50.720">
    <property type="entry name" value="NAD(P)-binding Rossmann-like Domain"/>
    <property type="match status" value="1"/>
</dbReference>
<reference evidence="2" key="1">
    <citation type="journal article" date="2023" name="Mol. Phylogenet. Evol.">
        <title>Genome-scale phylogeny and comparative genomics of the fungal order Sordariales.</title>
        <authorList>
            <person name="Hensen N."/>
            <person name="Bonometti L."/>
            <person name="Westerberg I."/>
            <person name="Brannstrom I.O."/>
            <person name="Guillou S."/>
            <person name="Cros-Aarteil S."/>
            <person name="Calhoun S."/>
            <person name="Haridas S."/>
            <person name="Kuo A."/>
            <person name="Mondo S."/>
            <person name="Pangilinan J."/>
            <person name="Riley R."/>
            <person name="LaButti K."/>
            <person name="Andreopoulos B."/>
            <person name="Lipzen A."/>
            <person name="Chen C."/>
            <person name="Yan M."/>
            <person name="Daum C."/>
            <person name="Ng V."/>
            <person name="Clum A."/>
            <person name="Steindorff A."/>
            <person name="Ohm R.A."/>
            <person name="Martin F."/>
            <person name="Silar P."/>
            <person name="Natvig D.O."/>
            <person name="Lalanne C."/>
            <person name="Gautier V."/>
            <person name="Ament-Velasquez S.L."/>
            <person name="Kruys A."/>
            <person name="Hutchinson M.I."/>
            <person name="Powell A.J."/>
            <person name="Barry K."/>
            <person name="Miller A.N."/>
            <person name="Grigoriev I.V."/>
            <person name="Debuchy R."/>
            <person name="Gladieux P."/>
            <person name="Hiltunen Thoren M."/>
            <person name="Johannesson H."/>
        </authorList>
    </citation>
    <scope>NUCLEOTIDE SEQUENCE</scope>
    <source>
        <strain evidence="2">CBS 532.94</strain>
    </source>
</reference>
<dbReference type="Proteomes" id="UP001303760">
    <property type="component" value="Unassembled WGS sequence"/>
</dbReference>
<reference evidence="2" key="2">
    <citation type="submission" date="2023-05" db="EMBL/GenBank/DDBJ databases">
        <authorList>
            <consortium name="Lawrence Berkeley National Laboratory"/>
            <person name="Steindorff A."/>
            <person name="Hensen N."/>
            <person name="Bonometti L."/>
            <person name="Westerberg I."/>
            <person name="Brannstrom I.O."/>
            <person name="Guillou S."/>
            <person name="Cros-Aarteil S."/>
            <person name="Calhoun S."/>
            <person name="Haridas S."/>
            <person name="Kuo A."/>
            <person name="Mondo S."/>
            <person name="Pangilinan J."/>
            <person name="Riley R."/>
            <person name="Labutti K."/>
            <person name="Andreopoulos B."/>
            <person name="Lipzen A."/>
            <person name="Chen C."/>
            <person name="Yanf M."/>
            <person name="Daum C."/>
            <person name="Ng V."/>
            <person name="Clum A."/>
            <person name="Ohm R."/>
            <person name="Martin F."/>
            <person name="Silar P."/>
            <person name="Natvig D."/>
            <person name="Lalanne C."/>
            <person name="Gautier V."/>
            <person name="Ament-Velasquez S.L."/>
            <person name="Kruys A."/>
            <person name="Hutchinson M.I."/>
            <person name="Powell A.J."/>
            <person name="Barry K."/>
            <person name="Miller A.N."/>
            <person name="Grigoriev I.V."/>
            <person name="Debuchy R."/>
            <person name="Gladieux P."/>
            <person name="Thoren M.H."/>
            <person name="Johannesson H."/>
        </authorList>
    </citation>
    <scope>NUCLEOTIDE SEQUENCE</scope>
    <source>
        <strain evidence="2">CBS 532.94</strain>
    </source>
</reference>
<dbReference type="PANTHER" id="PTHR45458:SF1">
    <property type="entry name" value="SHORT CHAIN DEHYDROGENASE"/>
    <property type="match status" value="1"/>
</dbReference>
<evidence type="ECO:0000313" key="2">
    <source>
        <dbReference type="EMBL" id="KAK4236615.1"/>
    </source>
</evidence>
<dbReference type="InterPro" id="IPR020904">
    <property type="entry name" value="Sc_DH/Rdtase_CS"/>
</dbReference>
<sequence length="253" mass="26636">MPVYVVTGARTGIGLEYIRQLSHAAPPPGESNTIFALVRSLDSDLTALCAIQPSVTNPETTVHILECDISSPSSIATLPDLIRNTNPGAETRIDTLINNAATLHSRDETALSLTPSSLQSHITSNVLGPALVLQALLPLLSPRAKVANISSGIASMALVKDGSINAEITPYSISKAALNMLTVHQARQLREMEAYKEVVVVAVDPGHAKTEMGGANAVVEVADSAGGVLKVLEGLRVEDSGRFLLYTGAELPW</sequence>
<dbReference type="AlphaFoldDB" id="A0AAN7HCU2"/>
<keyword evidence="1" id="KW-0521">NADP</keyword>
<organism evidence="2 3">
    <name type="scientific">Achaetomium macrosporum</name>
    <dbReference type="NCBI Taxonomy" id="79813"/>
    <lineage>
        <taxon>Eukaryota</taxon>
        <taxon>Fungi</taxon>
        <taxon>Dikarya</taxon>
        <taxon>Ascomycota</taxon>
        <taxon>Pezizomycotina</taxon>
        <taxon>Sordariomycetes</taxon>
        <taxon>Sordariomycetidae</taxon>
        <taxon>Sordariales</taxon>
        <taxon>Chaetomiaceae</taxon>
        <taxon>Achaetomium</taxon>
    </lineage>
</organism>
<evidence type="ECO:0000313" key="3">
    <source>
        <dbReference type="Proteomes" id="UP001303760"/>
    </source>
</evidence>
<dbReference type="PROSITE" id="PS00061">
    <property type="entry name" value="ADH_SHORT"/>
    <property type="match status" value="1"/>
</dbReference>
<dbReference type="SUPFAM" id="SSF51735">
    <property type="entry name" value="NAD(P)-binding Rossmann-fold domains"/>
    <property type="match status" value="1"/>
</dbReference>
<dbReference type="InterPro" id="IPR036291">
    <property type="entry name" value="NAD(P)-bd_dom_sf"/>
</dbReference>
<evidence type="ECO:0000256" key="1">
    <source>
        <dbReference type="ARBA" id="ARBA00022857"/>
    </source>
</evidence>
<comment type="caution">
    <text evidence="2">The sequence shown here is derived from an EMBL/GenBank/DDBJ whole genome shotgun (WGS) entry which is preliminary data.</text>
</comment>
<protein>
    <submittedName>
        <fullName evidence="2">C-factor</fullName>
    </submittedName>
</protein>
<dbReference type="InterPro" id="IPR052184">
    <property type="entry name" value="SDR_enzymes"/>
</dbReference>
<accession>A0AAN7HCU2</accession>
<gene>
    <name evidence="2" type="ORF">C8A03DRAFT_16756</name>
</gene>
<dbReference type="EMBL" id="MU860182">
    <property type="protein sequence ID" value="KAK4236615.1"/>
    <property type="molecule type" value="Genomic_DNA"/>
</dbReference>
<dbReference type="PANTHER" id="PTHR45458">
    <property type="entry name" value="SHORT-CHAIN DEHYDROGENASE/REDUCTASE SDR"/>
    <property type="match status" value="1"/>
</dbReference>
<proteinExistence type="predicted"/>
<dbReference type="PRINTS" id="PR00081">
    <property type="entry name" value="GDHRDH"/>
</dbReference>
<dbReference type="GO" id="GO:0016616">
    <property type="term" value="F:oxidoreductase activity, acting on the CH-OH group of donors, NAD or NADP as acceptor"/>
    <property type="evidence" value="ECO:0007669"/>
    <property type="project" value="TreeGrafter"/>
</dbReference>
<name>A0AAN7HCU2_9PEZI</name>
<dbReference type="InterPro" id="IPR002347">
    <property type="entry name" value="SDR_fam"/>
</dbReference>